<accession>A0ABW4ZUX9</accession>
<comment type="caution">
    <text evidence="2">The sequence shown here is derived from an EMBL/GenBank/DDBJ whole genome shotgun (WGS) entry which is preliminary data.</text>
</comment>
<evidence type="ECO:0000313" key="2">
    <source>
        <dbReference type="EMBL" id="MFD2169314.1"/>
    </source>
</evidence>
<feature type="domain" description="SnoaL-like" evidence="1">
    <location>
        <begin position="6"/>
        <end position="116"/>
    </location>
</feature>
<dbReference type="Pfam" id="PF13474">
    <property type="entry name" value="SnoaL_3"/>
    <property type="match status" value="1"/>
</dbReference>
<dbReference type="Proteomes" id="UP001597343">
    <property type="component" value="Unassembled WGS sequence"/>
</dbReference>
<evidence type="ECO:0000313" key="3">
    <source>
        <dbReference type="Proteomes" id="UP001597343"/>
    </source>
</evidence>
<sequence length="122" mass="14363">MTFHEALQTHLKALTEKDLTNFLPTVHEENLSLILPTGSYLNNRQEFESFHQGWFSDPDWSMHYEVVKTVVTAEMGLALLNVLYNDLDPQGQPYEKRYYLTLVFQKQGEDWLLVHDQNTFQN</sequence>
<keyword evidence="3" id="KW-1185">Reference proteome</keyword>
<dbReference type="SUPFAM" id="SSF54427">
    <property type="entry name" value="NTF2-like"/>
    <property type="match status" value="1"/>
</dbReference>
<dbReference type="InterPro" id="IPR032710">
    <property type="entry name" value="NTF2-like_dom_sf"/>
</dbReference>
<proteinExistence type="predicted"/>
<name>A0ABW4ZUX9_9BACL</name>
<evidence type="ECO:0000259" key="1">
    <source>
        <dbReference type="Pfam" id="PF13474"/>
    </source>
</evidence>
<dbReference type="Gene3D" id="3.10.450.50">
    <property type="match status" value="1"/>
</dbReference>
<dbReference type="InterPro" id="IPR037401">
    <property type="entry name" value="SnoaL-like"/>
</dbReference>
<protein>
    <submittedName>
        <fullName evidence="2">YybH family protein</fullName>
    </submittedName>
</protein>
<dbReference type="EMBL" id="JBHUIO010000002">
    <property type="protein sequence ID" value="MFD2169314.1"/>
    <property type="molecule type" value="Genomic_DNA"/>
</dbReference>
<gene>
    <name evidence="2" type="ORF">ACFSOY_04670</name>
</gene>
<reference evidence="3" key="1">
    <citation type="journal article" date="2019" name="Int. J. Syst. Evol. Microbiol.">
        <title>The Global Catalogue of Microorganisms (GCM) 10K type strain sequencing project: providing services to taxonomists for standard genome sequencing and annotation.</title>
        <authorList>
            <consortium name="The Broad Institute Genomics Platform"/>
            <consortium name="The Broad Institute Genome Sequencing Center for Infectious Disease"/>
            <person name="Wu L."/>
            <person name="Ma J."/>
        </authorList>
    </citation>
    <scope>NUCLEOTIDE SEQUENCE [LARGE SCALE GENOMIC DNA]</scope>
    <source>
        <strain evidence="3">CGMCC 1.13574</strain>
    </source>
</reference>
<organism evidence="2 3">
    <name type="scientific">Tumebacillus lipolyticus</name>
    <dbReference type="NCBI Taxonomy" id="1280370"/>
    <lineage>
        <taxon>Bacteria</taxon>
        <taxon>Bacillati</taxon>
        <taxon>Bacillota</taxon>
        <taxon>Bacilli</taxon>
        <taxon>Bacillales</taxon>
        <taxon>Alicyclobacillaceae</taxon>
        <taxon>Tumebacillus</taxon>
    </lineage>
</organism>
<dbReference type="RefSeq" id="WP_386044359.1">
    <property type="nucleotide sequence ID" value="NZ_JBHUIO010000002.1"/>
</dbReference>